<evidence type="ECO:0000256" key="1">
    <source>
        <dbReference type="ARBA" id="ARBA00009684"/>
    </source>
</evidence>
<dbReference type="SUPFAM" id="SSF55060">
    <property type="entry name" value="GHMP Kinase, C-terminal domain"/>
    <property type="match status" value="1"/>
</dbReference>
<feature type="domain" description="GHMP kinase C-terminal" evidence="12">
    <location>
        <begin position="225"/>
        <end position="267"/>
    </location>
</feature>
<dbReference type="InterPro" id="IPR004424">
    <property type="entry name" value="IspE"/>
</dbReference>
<evidence type="ECO:0000256" key="8">
    <source>
        <dbReference type="ARBA" id="ARBA00023229"/>
    </source>
</evidence>
<organism evidence="13 14">
    <name type="scientific">Hydrogenophaga aromaticivorans</name>
    <dbReference type="NCBI Taxonomy" id="2610898"/>
    <lineage>
        <taxon>Bacteria</taxon>
        <taxon>Pseudomonadati</taxon>
        <taxon>Pseudomonadota</taxon>
        <taxon>Betaproteobacteria</taxon>
        <taxon>Burkholderiales</taxon>
        <taxon>Comamonadaceae</taxon>
        <taxon>Hydrogenophaga</taxon>
    </lineage>
</organism>
<dbReference type="AlphaFoldDB" id="A0A7Y8H0G6"/>
<feature type="binding site" evidence="10">
    <location>
        <begin position="104"/>
        <end position="114"/>
    </location>
    <ligand>
        <name>ATP</name>
        <dbReference type="ChEBI" id="CHEBI:30616"/>
    </ligand>
</feature>
<dbReference type="EMBL" id="VYGV01000026">
    <property type="protein sequence ID" value="NWF48229.1"/>
    <property type="molecule type" value="Genomic_DNA"/>
</dbReference>
<evidence type="ECO:0000259" key="11">
    <source>
        <dbReference type="Pfam" id="PF00288"/>
    </source>
</evidence>
<dbReference type="InterPro" id="IPR014721">
    <property type="entry name" value="Ribsml_uS5_D2-typ_fold_subgr"/>
</dbReference>
<dbReference type="Proteomes" id="UP000545507">
    <property type="component" value="Unassembled WGS sequence"/>
</dbReference>
<keyword evidence="6 10" id="KW-0418">Kinase</keyword>
<dbReference type="Gene3D" id="3.30.70.890">
    <property type="entry name" value="GHMP kinase, C-terminal domain"/>
    <property type="match status" value="1"/>
</dbReference>
<dbReference type="GO" id="GO:0005524">
    <property type="term" value="F:ATP binding"/>
    <property type="evidence" value="ECO:0007669"/>
    <property type="project" value="UniProtKB-UniRule"/>
</dbReference>
<keyword evidence="14" id="KW-1185">Reference proteome</keyword>
<dbReference type="NCBIfam" id="TIGR00154">
    <property type="entry name" value="ispE"/>
    <property type="match status" value="1"/>
</dbReference>
<sequence length="301" mass="32422">MTPVHTRTVQQHLHGVPAPAKLNLFLHITGRRADGYHLLQSVFMLIDWCDRLDVELRTDGGISRQDLQPGLLPAEDLTLRAARALQQATGCTLGAHITLDKRIPAEAGMGGGSSDAASTLLALNRLWGLGLKRHELSAIGLQLGADVPFFLGGHNAWVEGVGEQITPISLPPARFLVLKPAGGASTQRIFASPLLKRDTKTATIQGFAANDTQDLPRLDIQSILDFGHNDLQPAAQAICPEVGQCLDWLSAQGLQGRMTGSGTAVFAQMPHPLDEHPVPGDWTVRECSNMDAHPLLDWCSD</sequence>
<comment type="pathway">
    <text evidence="10">Isoprenoid biosynthesis; isopentenyl diphosphate biosynthesis via DXP pathway; isopentenyl diphosphate from 1-deoxy-D-xylulose 5-phosphate: step 3/6.</text>
</comment>
<dbReference type="UniPathway" id="UPA00056">
    <property type="reaction ID" value="UER00094"/>
</dbReference>
<keyword evidence="5 10" id="KW-0547">Nucleotide-binding</keyword>
<evidence type="ECO:0000256" key="6">
    <source>
        <dbReference type="ARBA" id="ARBA00022777"/>
    </source>
</evidence>
<dbReference type="PANTHER" id="PTHR43527:SF2">
    <property type="entry name" value="4-DIPHOSPHOCYTIDYL-2-C-METHYL-D-ERYTHRITOL KINASE, CHLOROPLASTIC"/>
    <property type="match status" value="1"/>
</dbReference>
<dbReference type="InterPro" id="IPR036554">
    <property type="entry name" value="GHMP_kinase_C_sf"/>
</dbReference>
<dbReference type="GO" id="GO:0016114">
    <property type="term" value="P:terpenoid biosynthetic process"/>
    <property type="evidence" value="ECO:0007669"/>
    <property type="project" value="UniProtKB-UniRule"/>
</dbReference>
<evidence type="ECO:0000313" key="14">
    <source>
        <dbReference type="Proteomes" id="UP000545507"/>
    </source>
</evidence>
<dbReference type="SUPFAM" id="SSF54211">
    <property type="entry name" value="Ribosomal protein S5 domain 2-like"/>
    <property type="match status" value="1"/>
</dbReference>
<dbReference type="InterPro" id="IPR013750">
    <property type="entry name" value="GHMP_kinase_C_dom"/>
</dbReference>
<feature type="domain" description="GHMP kinase N-terminal" evidence="11">
    <location>
        <begin position="77"/>
        <end position="153"/>
    </location>
</feature>
<comment type="function">
    <text evidence="10">Catalyzes the phosphorylation of the position 2 hydroxy group of 4-diphosphocytidyl-2C-methyl-D-erythritol.</text>
</comment>
<evidence type="ECO:0000256" key="2">
    <source>
        <dbReference type="ARBA" id="ARBA00012052"/>
    </source>
</evidence>
<evidence type="ECO:0000256" key="4">
    <source>
        <dbReference type="ARBA" id="ARBA00022679"/>
    </source>
</evidence>
<protein>
    <recommendedName>
        <fullName evidence="3 10">4-diphosphocytidyl-2-C-methyl-D-erythritol kinase</fullName>
        <shortName evidence="10">CMK</shortName>
        <ecNumber evidence="2 10">2.7.1.148</ecNumber>
    </recommendedName>
    <alternativeName>
        <fullName evidence="9 10">4-(cytidine-5'-diphospho)-2-C-methyl-D-erythritol kinase</fullName>
    </alternativeName>
</protein>
<comment type="catalytic activity">
    <reaction evidence="10">
        <text>4-CDP-2-C-methyl-D-erythritol + ATP = 4-CDP-2-C-methyl-D-erythritol 2-phosphate + ADP + H(+)</text>
        <dbReference type="Rhea" id="RHEA:18437"/>
        <dbReference type="ChEBI" id="CHEBI:15378"/>
        <dbReference type="ChEBI" id="CHEBI:30616"/>
        <dbReference type="ChEBI" id="CHEBI:57823"/>
        <dbReference type="ChEBI" id="CHEBI:57919"/>
        <dbReference type="ChEBI" id="CHEBI:456216"/>
        <dbReference type="EC" id="2.7.1.148"/>
    </reaction>
</comment>
<accession>A0A7Y8H0G6</accession>
<dbReference type="PANTHER" id="PTHR43527">
    <property type="entry name" value="4-DIPHOSPHOCYTIDYL-2-C-METHYL-D-ERYTHRITOL KINASE, CHLOROPLASTIC"/>
    <property type="match status" value="1"/>
</dbReference>
<keyword evidence="7 10" id="KW-0067">ATP-binding</keyword>
<dbReference type="InterPro" id="IPR020568">
    <property type="entry name" value="Ribosomal_Su5_D2-typ_SF"/>
</dbReference>
<dbReference type="PIRSF" id="PIRSF010376">
    <property type="entry name" value="IspE"/>
    <property type="match status" value="1"/>
</dbReference>
<evidence type="ECO:0000256" key="5">
    <source>
        <dbReference type="ARBA" id="ARBA00022741"/>
    </source>
</evidence>
<reference evidence="13 14" key="1">
    <citation type="submission" date="2019-09" db="EMBL/GenBank/DDBJ databases">
        <title>Hydrogenophaga aromatica sp. nov., isolated from a para-xylene-degrading enrichment culture.</title>
        <authorList>
            <person name="Tancsics A."/>
            <person name="Banerjee S."/>
        </authorList>
    </citation>
    <scope>NUCLEOTIDE SEQUENCE [LARGE SCALE GENOMIC DNA]</scope>
    <source>
        <strain evidence="13 14">D2P1</strain>
    </source>
</reference>
<dbReference type="Pfam" id="PF08544">
    <property type="entry name" value="GHMP_kinases_C"/>
    <property type="match status" value="1"/>
</dbReference>
<proteinExistence type="inferred from homology"/>
<evidence type="ECO:0000313" key="13">
    <source>
        <dbReference type="EMBL" id="NWF48229.1"/>
    </source>
</evidence>
<evidence type="ECO:0000256" key="10">
    <source>
        <dbReference type="HAMAP-Rule" id="MF_00061"/>
    </source>
</evidence>
<dbReference type="Pfam" id="PF00288">
    <property type="entry name" value="GHMP_kinases_N"/>
    <property type="match status" value="1"/>
</dbReference>
<dbReference type="EC" id="2.7.1.148" evidence="2 10"/>
<name>A0A7Y8H0G6_9BURK</name>
<dbReference type="RefSeq" id="WP_177138722.1">
    <property type="nucleotide sequence ID" value="NZ_VYGV01000026.1"/>
</dbReference>
<evidence type="ECO:0000256" key="7">
    <source>
        <dbReference type="ARBA" id="ARBA00022840"/>
    </source>
</evidence>
<evidence type="ECO:0000256" key="3">
    <source>
        <dbReference type="ARBA" id="ARBA00017473"/>
    </source>
</evidence>
<evidence type="ECO:0000259" key="12">
    <source>
        <dbReference type="Pfam" id="PF08544"/>
    </source>
</evidence>
<feature type="active site" evidence="10">
    <location>
        <position position="146"/>
    </location>
</feature>
<feature type="active site" evidence="10">
    <location>
        <position position="21"/>
    </location>
</feature>
<dbReference type="InterPro" id="IPR006204">
    <property type="entry name" value="GHMP_kinase_N_dom"/>
</dbReference>
<comment type="caution">
    <text evidence="13">The sequence shown here is derived from an EMBL/GenBank/DDBJ whole genome shotgun (WGS) entry which is preliminary data.</text>
</comment>
<dbReference type="GO" id="GO:0019288">
    <property type="term" value="P:isopentenyl diphosphate biosynthetic process, methylerythritol 4-phosphate pathway"/>
    <property type="evidence" value="ECO:0007669"/>
    <property type="project" value="UniProtKB-UniRule"/>
</dbReference>
<comment type="similarity">
    <text evidence="1 10">Belongs to the GHMP kinase family. IspE subfamily.</text>
</comment>
<keyword evidence="8 10" id="KW-0414">Isoprene biosynthesis</keyword>
<gene>
    <name evidence="10 13" type="primary">ispE</name>
    <name evidence="13" type="ORF">F3K02_23680</name>
</gene>
<dbReference type="GO" id="GO:0050515">
    <property type="term" value="F:4-(cytidine 5'-diphospho)-2-C-methyl-D-erythritol kinase activity"/>
    <property type="evidence" value="ECO:0007669"/>
    <property type="project" value="UniProtKB-UniRule"/>
</dbReference>
<dbReference type="HAMAP" id="MF_00061">
    <property type="entry name" value="IspE"/>
    <property type="match status" value="1"/>
</dbReference>
<evidence type="ECO:0000256" key="9">
    <source>
        <dbReference type="ARBA" id="ARBA00032554"/>
    </source>
</evidence>
<dbReference type="Gene3D" id="3.30.230.10">
    <property type="match status" value="1"/>
</dbReference>
<keyword evidence="4 10" id="KW-0808">Transferase</keyword>